<dbReference type="EMBL" id="KL142368">
    <property type="protein sequence ID" value="KDR84648.1"/>
    <property type="molecule type" value="Genomic_DNA"/>
</dbReference>
<dbReference type="AlphaFoldDB" id="A0A067TZZ8"/>
<evidence type="ECO:0000256" key="1">
    <source>
        <dbReference type="SAM" id="MobiDB-lite"/>
    </source>
</evidence>
<evidence type="ECO:0000313" key="2">
    <source>
        <dbReference type="EMBL" id="KDR84648.1"/>
    </source>
</evidence>
<protein>
    <submittedName>
        <fullName evidence="2">Uncharacterized protein</fullName>
    </submittedName>
</protein>
<keyword evidence="3" id="KW-1185">Reference proteome</keyword>
<proteinExistence type="predicted"/>
<reference evidence="3" key="1">
    <citation type="journal article" date="2014" name="Proc. Natl. Acad. Sci. U.S.A.">
        <title>Extensive sampling of basidiomycete genomes demonstrates inadequacy of the white-rot/brown-rot paradigm for wood decay fungi.</title>
        <authorList>
            <person name="Riley R."/>
            <person name="Salamov A.A."/>
            <person name="Brown D.W."/>
            <person name="Nagy L.G."/>
            <person name="Floudas D."/>
            <person name="Held B.W."/>
            <person name="Levasseur A."/>
            <person name="Lombard V."/>
            <person name="Morin E."/>
            <person name="Otillar R."/>
            <person name="Lindquist E.A."/>
            <person name="Sun H."/>
            <person name="LaButti K.M."/>
            <person name="Schmutz J."/>
            <person name="Jabbour D."/>
            <person name="Luo H."/>
            <person name="Baker S.E."/>
            <person name="Pisabarro A.G."/>
            <person name="Walton J.D."/>
            <person name="Blanchette R.A."/>
            <person name="Henrissat B."/>
            <person name="Martin F."/>
            <person name="Cullen D."/>
            <person name="Hibbett D.S."/>
            <person name="Grigoriev I.V."/>
        </authorList>
    </citation>
    <scope>NUCLEOTIDE SEQUENCE [LARGE SCALE GENOMIC DNA]</scope>
    <source>
        <strain evidence="3">CBS 339.88</strain>
    </source>
</reference>
<dbReference type="Proteomes" id="UP000027222">
    <property type="component" value="Unassembled WGS sequence"/>
</dbReference>
<accession>A0A067TZZ8</accession>
<feature type="region of interest" description="Disordered" evidence="1">
    <location>
        <begin position="170"/>
        <end position="272"/>
    </location>
</feature>
<feature type="compositionally biased region" description="Polar residues" evidence="1">
    <location>
        <begin position="194"/>
        <end position="220"/>
    </location>
</feature>
<name>A0A067TZZ8_GALM3</name>
<dbReference type="HOGENOM" id="CLU_706050_0_0_1"/>
<feature type="compositionally biased region" description="Low complexity" evidence="1">
    <location>
        <begin position="221"/>
        <end position="232"/>
    </location>
</feature>
<evidence type="ECO:0000313" key="3">
    <source>
        <dbReference type="Proteomes" id="UP000027222"/>
    </source>
</evidence>
<sequence>MVVHYQSDAEYENYYQSNGSGGYDSLDYSGFPSASEMENLFSSNYGHQDSSRQLDFSNNGHHVDGDILQRRASYDYHRNNAVTRPLMEELQEAISYQPTTYSQPLHDHNLNSEVIYSSNSQGGRRASEYHHTNVVARPLMEELQEAISYQPTTYIQPLHKHTATPEVIYSTNYQGGPHVPPSPSATRHHHHHPYTQSRRPSLNNERVHNPQTSSAPQAQTRAPPSRRPSLPSTDPNPHPRSETYRYSSYRYGPRTPIKTYTERAPTLPPPKINPSPSALQQILALTTTPCKWRSESHTRPGPCHQTISTDKASLGSHLVLEHTVYPDKENNIVCEWDGCGGVYAGGRFGVVSHVWKQHLRLGDVVCPVCVGKTQIDNWKRHMGIYHPEVKI</sequence>
<organism evidence="2 3">
    <name type="scientific">Galerina marginata (strain CBS 339.88)</name>
    <dbReference type="NCBI Taxonomy" id="685588"/>
    <lineage>
        <taxon>Eukaryota</taxon>
        <taxon>Fungi</taxon>
        <taxon>Dikarya</taxon>
        <taxon>Basidiomycota</taxon>
        <taxon>Agaricomycotina</taxon>
        <taxon>Agaricomycetes</taxon>
        <taxon>Agaricomycetidae</taxon>
        <taxon>Agaricales</taxon>
        <taxon>Agaricineae</taxon>
        <taxon>Strophariaceae</taxon>
        <taxon>Galerina</taxon>
    </lineage>
</organism>
<gene>
    <name evidence="2" type="ORF">GALMADRAFT_206178</name>
</gene>